<organism evidence="2 3">
    <name type="scientific">Jaapia argillacea MUCL 33604</name>
    <dbReference type="NCBI Taxonomy" id="933084"/>
    <lineage>
        <taxon>Eukaryota</taxon>
        <taxon>Fungi</taxon>
        <taxon>Dikarya</taxon>
        <taxon>Basidiomycota</taxon>
        <taxon>Agaricomycotina</taxon>
        <taxon>Agaricomycetes</taxon>
        <taxon>Agaricomycetidae</taxon>
        <taxon>Jaapiales</taxon>
        <taxon>Jaapiaceae</taxon>
        <taxon>Jaapia</taxon>
    </lineage>
</organism>
<dbReference type="AlphaFoldDB" id="A0A067P4C0"/>
<name>A0A067P4C0_9AGAM</name>
<feature type="domain" description="Protein kinase" evidence="1">
    <location>
        <begin position="3"/>
        <end position="140"/>
    </location>
</feature>
<dbReference type="InterPro" id="IPR011009">
    <property type="entry name" value="Kinase-like_dom_sf"/>
</dbReference>
<dbReference type="InterPro" id="IPR051681">
    <property type="entry name" value="Ser/Thr_Kinases-Pseudokinases"/>
</dbReference>
<feature type="non-terminal residue" evidence="2">
    <location>
        <position position="140"/>
    </location>
</feature>
<dbReference type="InParanoid" id="A0A067P4C0"/>
<dbReference type="InterPro" id="IPR000719">
    <property type="entry name" value="Prot_kinase_dom"/>
</dbReference>
<evidence type="ECO:0000313" key="3">
    <source>
        <dbReference type="Proteomes" id="UP000027265"/>
    </source>
</evidence>
<protein>
    <recommendedName>
        <fullName evidence="1">Protein kinase domain-containing protein</fullName>
    </recommendedName>
</protein>
<dbReference type="SUPFAM" id="SSF56112">
    <property type="entry name" value="Protein kinase-like (PK-like)"/>
    <property type="match status" value="1"/>
</dbReference>
<evidence type="ECO:0000259" key="1">
    <source>
        <dbReference type="PROSITE" id="PS50011"/>
    </source>
</evidence>
<dbReference type="OrthoDB" id="2683818at2759"/>
<sequence length="140" mass="15479">VSKTGEYPCGGGGFSALWHGSFDGTKVTIKVLRIYVTRKADRESKVNKDVCREIFIWLRLIHDTILPLLGFCFSFSPTTSLISPWMSNGSAKDFLQENHHFPPVNLVVQIAEALDYLHSGQAGMAYIHGNVKGVSSSRAH</sequence>
<dbReference type="HOGENOM" id="CLU_000288_7_20_1"/>
<reference evidence="3" key="1">
    <citation type="journal article" date="2014" name="Proc. Natl. Acad. Sci. U.S.A.">
        <title>Extensive sampling of basidiomycete genomes demonstrates inadequacy of the white-rot/brown-rot paradigm for wood decay fungi.</title>
        <authorList>
            <person name="Riley R."/>
            <person name="Salamov A.A."/>
            <person name="Brown D.W."/>
            <person name="Nagy L.G."/>
            <person name="Floudas D."/>
            <person name="Held B.W."/>
            <person name="Levasseur A."/>
            <person name="Lombard V."/>
            <person name="Morin E."/>
            <person name="Otillar R."/>
            <person name="Lindquist E.A."/>
            <person name="Sun H."/>
            <person name="LaButti K.M."/>
            <person name="Schmutz J."/>
            <person name="Jabbour D."/>
            <person name="Luo H."/>
            <person name="Baker S.E."/>
            <person name="Pisabarro A.G."/>
            <person name="Walton J.D."/>
            <person name="Blanchette R.A."/>
            <person name="Henrissat B."/>
            <person name="Martin F."/>
            <person name="Cullen D."/>
            <person name="Hibbett D.S."/>
            <person name="Grigoriev I.V."/>
        </authorList>
    </citation>
    <scope>NUCLEOTIDE SEQUENCE [LARGE SCALE GENOMIC DNA]</scope>
    <source>
        <strain evidence="3">MUCL 33604</strain>
    </source>
</reference>
<dbReference type="PROSITE" id="PS50011">
    <property type="entry name" value="PROTEIN_KINASE_DOM"/>
    <property type="match status" value="1"/>
</dbReference>
<proteinExistence type="predicted"/>
<dbReference type="GO" id="GO:0005524">
    <property type="term" value="F:ATP binding"/>
    <property type="evidence" value="ECO:0007669"/>
    <property type="project" value="InterPro"/>
</dbReference>
<dbReference type="PANTHER" id="PTHR44329">
    <property type="entry name" value="SERINE/THREONINE-PROTEIN KINASE TNNI3K-RELATED"/>
    <property type="match status" value="1"/>
</dbReference>
<dbReference type="Proteomes" id="UP000027265">
    <property type="component" value="Unassembled WGS sequence"/>
</dbReference>
<dbReference type="Gene3D" id="1.10.510.10">
    <property type="entry name" value="Transferase(Phosphotransferase) domain 1"/>
    <property type="match status" value="1"/>
</dbReference>
<dbReference type="EMBL" id="KL197779">
    <property type="protein sequence ID" value="KDQ49609.1"/>
    <property type="molecule type" value="Genomic_DNA"/>
</dbReference>
<feature type="non-terminal residue" evidence="2">
    <location>
        <position position="1"/>
    </location>
</feature>
<evidence type="ECO:0000313" key="2">
    <source>
        <dbReference type="EMBL" id="KDQ49609.1"/>
    </source>
</evidence>
<dbReference type="Pfam" id="PF07714">
    <property type="entry name" value="PK_Tyr_Ser-Thr"/>
    <property type="match status" value="1"/>
</dbReference>
<dbReference type="InterPro" id="IPR001245">
    <property type="entry name" value="Ser-Thr/Tyr_kinase_cat_dom"/>
</dbReference>
<dbReference type="GO" id="GO:0004674">
    <property type="term" value="F:protein serine/threonine kinase activity"/>
    <property type="evidence" value="ECO:0007669"/>
    <property type="project" value="TreeGrafter"/>
</dbReference>
<keyword evidence="3" id="KW-1185">Reference proteome</keyword>
<gene>
    <name evidence="2" type="ORF">JAAARDRAFT_89283</name>
</gene>
<accession>A0A067P4C0</accession>